<organism evidence="5 6">
    <name type="scientific">Nitrosococcus halophilus (strain Nc4)</name>
    <dbReference type="NCBI Taxonomy" id="472759"/>
    <lineage>
        <taxon>Bacteria</taxon>
        <taxon>Pseudomonadati</taxon>
        <taxon>Pseudomonadota</taxon>
        <taxon>Gammaproteobacteria</taxon>
        <taxon>Chromatiales</taxon>
        <taxon>Chromatiaceae</taxon>
        <taxon>Nitrosococcus</taxon>
    </lineage>
</organism>
<evidence type="ECO:0000259" key="3">
    <source>
        <dbReference type="Pfam" id="PF08450"/>
    </source>
</evidence>
<dbReference type="HOGENOM" id="CLU_413235_0_0_6"/>
<sequence>MPIRYLILTLFFLLSGPVCVAGLAPVIPIPADPTARLKAPPGFEVEVYTRGLAPAGAEFYRGPRFMAFDEEGNLYVSLGLTHNKVVMLPKEGVQEENTLCLVADGLNGPQGLAFLEGDLLVANQDGIIRLQQEDKACPATRMETVVSGLPGGGRHPMKTLKVGPDGLLYVTAGSSCNVCVEEDPRQGGILRFYPDGRPAGADDLPEGVYATGLRNAEGFAWHPETGALYATNNGSDNRAATAGGPPRDDLPPEEINLVKEGAHYGWPYCWGDRVPDPNFSAPESDFCQGTEPPALTLSAHAAPLGMTFYTGDQFPAEYRHDAFVALHGSWNRNQSYAGYKVIRIHFEDGKPVRATDFITGWLDPAQGAWGRPVDVIQGPEGALYISDDRGGMIYRVRYRGENPIHSTVTDLVNPESALTGPDDRVYVSQIGEFDVDGDGVITVIGSDGEPQIFAKGLNDPKGLAVWDDQIYVTDRTRIVRIGPDGISEEFVTAAAFPHPPRFLNDLEFGPDGTLYVSDSGDLKGQGGAIFKISPSGQVALLADGGSAVEIKGPNGLLMDGKNHLLMVDFVTGELYRIALKTGSLERINGGFGGGDGLVQDTQGRLYVSDYKNGKVFMLDSPTATPRLLSDQFQAAADMGLAPDGNHLVVPDMKAGRLIWLPLPH</sequence>
<dbReference type="InterPro" id="IPR011042">
    <property type="entry name" value="6-blade_b-propeller_TolB-like"/>
</dbReference>
<proteinExistence type="predicted"/>
<dbReference type="InterPro" id="IPR054539">
    <property type="entry name" value="Beta-prop_PDH"/>
</dbReference>
<dbReference type="OrthoDB" id="9770043at2"/>
<dbReference type="Gene3D" id="2.120.10.30">
    <property type="entry name" value="TolB, C-terminal domain"/>
    <property type="match status" value="2"/>
</dbReference>
<feature type="chain" id="PRO_5003069319" evidence="2">
    <location>
        <begin position="21"/>
        <end position="664"/>
    </location>
</feature>
<reference evidence="6" key="1">
    <citation type="submission" date="2010-04" db="EMBL/GenBank/DDBJ databases">
        <title>Complete genome sequence of Nitrosococcus halophilus Nc4, a salt-adapted, aerobic obligate ammonia-oxidizing sulfur purple bacterium.</title>
        <authorList>
            <consortium name="US DOE Joint Genome Institute"/>
            <person name="Campbell M.A."/>
            <person name="Malfatti S.A."/>
            <person name="Chain P.S.G."/>
            <person name="Heidelberg J.F."/>
            <person name="Ward B.B."/>
            <person name="Klotz M.G."/>
        </authorList>
    </citation>
    <scope>NUCLEOTIDE SEQUENCE [LARGE SCALE GENOMIC DNA]</scope>
    <source>
        <strain evidence="6">Nc4</strain>
    </source>
</reference>
<gene>
    <name evidence="5" type="ordered locus">Nhal_3553</name>
</gene>
<evidence type="ECO:0000313" key="6">
    <source>
        <dbReference type="Proteomes" id="UP000001844"/>
    </source>
</evidence>
<keyword evidence="2" id="KW-0732">Signal</keyword>
<dbReference type="PANTHER" id="PTHR33546:SF1">
    <property type="entry name" value="LARGE, MULTIFUNCTIONAL SECRETED PROTEIN"/>
    <property type="match status" value="1"/>
</dbReference>
<evidence type="ECO:0000256" key="1">
    <source>
        <dbReference type="SAM" id="MobiDB-lite"/>
    </source>
</evidence>
<dbReference type="InterPro" id="IPR011041">
    <property type="entry name" value="Quinoprot_gluc/sorb_DH_b-prop"/>
</dbReference>
<dbReference type="EMBL" id="CP001798">
    <property type="protein sequence ID" value="ADE16576.1"/>
    <property type="molecule type" value="Genomic_DNA"/>
</dbReference>
<dbReference type="PANTHER" id="PTHR33546">
    <property type="entry name" value="LARGE, MULTIFUNCTIONAL SECRETED PROTEIN-RELATED"/>
    <property type="match status" value="1"/>
</dbReference>
<keyword evidence="6" id="KW-1185">Reference proteome</keyword>
<dbReference type="STRING" id="472759.Nhal_3553"/>
<dbReference type="InterPro" id="IPR013658">
    <property type="entry name" value="SGL"/>
</dbReference>
<dbReference type="SUPFAM" id="SSF63829">
    <property type="entry name" value="Calcium-dependent phosphotriesterase"/>
    <property type="match status" value="1"/>
</dbReference>
<evidence type="ECO:0000313" key="5">
    <source>
        <dbReference type="EMBL" id="ADE16576.1"/>
    </source>
</evidence>
<dbReference type="SUPFAM" id="SSF50952">
    <property type="entry name" value="Soluble quinoprotein glucose dehydrogenase"/>
    <property type="match status" value="1"/>
</dbReference>
<evidence type="ECO:0000256" key="2">
    <source>
        <dbReference type="SAM" id="SignalP"/>
    </source>
</evidence>
<feature type="domain" description="Pyrroloquinoline quinone-dependent pyranose dehydrogenase beta-propeller" evidence="4">
    <location>
        <begin position="61"/>
        <end position="397"/>
    </location>
</feature>
<accession>D5C1Y8</accession>
<dbReference type="KEGG" id="nhl:Nhal_3553"/>
<name>D5C1Y8_NITHN</name>
<dbReference type="eggNOG" id="COG3386">
    <property type="taxonomic scope" value="Bacteria"/>
</dbReference>
<dbReference type="Proteomes" id="UP000001844">
    <property type="component" value="Chromosome"/>
</dbReference>
<dbReference type="Pfam" id="PF08450">
    <property type="entry name" value="SGL"/>
    <property type="match status" value="1"/>
</dbReference>
<protein>
    <submittedName>
        <fullName evidence="5">Glucose sorbosone dehydrogenase</fullName>
    </submittedName>
</protein>
<feature type="domain" description="SMP-30/Gluconolactonase/LRE-like region" evidence="3">
    <location>
        <begin position="460"/>
        <end position="619"/>
    </location>
</feature>
<dbReference type="eggNOG" id="COG2133">
    <property type="taxonomic scope" value="Bacteria"/>
</dbReference>
<dbReference type="AlphaFoldDB" id="D5C1Y8"/>
<dbReference type="Pfam" id="PF22807">
    <property type="entry name" value="TrAA12"/>
    <property type="match status" value="1"/>
</dbReference>
<evidence type="ECO:0000259" key="4">
    <source>
        <dbReference type="Pfam" id="PF22807"/>
    </source>
</evidence>
<feature type="region of interest" description="Disordered" evidence="1">
    <location>
        <begin position="231"/>
        <end position="250"/>
    </location>
</feature>
<feature type="signal peptide" evidence="2">
    <location>
        <begin position="1"/>
        <end position="20"/>
    </location>
</feature>
<dbReference type="RefSeq" id="WP_013034425.1">
    <property type="nucleotide sequence ID" value="NC_013960.1"/>
</dbReference>